<evidence type="ECO:0000313" key="3">
    <source>
        <dbReference type="Proteomes" id="UP001485043"/>
    </source>
</evidence>
<proteinExistence type="predicted"/>
<sequence>MAVLRCTCRFMRDMVDGAGAGPAWLSCTHALLPPACPDTQCTGLHVQLELRRHANARRRMRQAQPTAQSTFSSPRCDVSEAIWGPTGTASAHLILIGTRARASPQDRLHQIHFSIFNLKWQTHTHLTAPHALCGAVWTSDGSHVLGWAVVSAGITEVDGPWVPEEHDRHRGPPRWARCGKVCFIQGEVLGVSLVEPGAARALVNPALEGRTICTPATQLCPLPELAAPSITSDQAAVHPSKDSADSAEALQDASPRLSAMHAGGPELEADTQDEESIGGSEAPWKFVFGHAAAPSPCGRYLVAVKSCYDLMRLGFLVQRPAELQNVPETYRALDAPSWRLVHYDLAAQELHCLLAGLPNPRTRCEEISEFDPFVRAAWQPWPQASLLYAWASAQGPAFLVDCHQHCVLARLSLDGDPPCLRIQPRSQLGTLDGVCYDEELGKLPGSTMAAPWAWPYLVMQLCPILAPVSIPGFKRQMPSLEDPL</sequence>
<dbReference type="PROSITE" id="PS51257">
    <property type="entry name" value="PROKAR_LIPOPROTEIN"/>
    <property type="match status" value="1"/>
</dbReference>
<keyword evidence="3" id="KW-1185">Reference proteome</keyword>
<feature type="region of interest" description="Disordered" evidence="1">
    <location>
        <begin position="231"/>
        <end position="252"/>
    </location>
</feature>
<evidence type="ECO:0000256" key="1">
    <source>
        <dbReference type="SAM" id="MobiDB-lite"/>
    </source>
</evidence>
<gene>
    <name evidence="2" type="ORF">WJX84_001991</name>
</gene>
<comment type="caution">
    <text evidence="2">The sequence shown here is derived from an EMBL/GenBank/DDBJ whole genome shotgun (WGS) entry which is preliminary data.</text>
</comment>
<reference evidence="2 3" key="1">
    <citation type="journal article" date="2024" name="Nat. Commun.">
        <title>Phylogenomics reveals the evolutionary origins of lichenization in chlorophyte algae.</title>
        <authorList>
            <person name="Puginier C."/>
            <person name="Libourel C."/>
            <person name="Otte J."/>
            <person name="Skaloud P."/>
            <person name="Haon M."/>
            <person name="Grisel S."/>
            <person name="Petersen M."/>
            <person name="Berrin J.G."/>
            <person name="Delaux P.M."/>
            <person name="Dal Grande F."/>
            <person name="Keller J."/>
        </authorList>
    </citation>
    <scope>NUCLEOTIDE SEQUENCE [LARGE SCALE GENOMIC DNA]</scope>
    <source>
        <strain evidence="2 3">SAG 2523</strain>
    </source>
</reference>
<name>A0AAW1SP88_9CHLO</name>
<dbReference type="Proteomes" id="UP001485043">
    <property type="component" value="Unassembled WGS sequence"/>
</dbReference>
<accession>A0AAW1SP88</accession>
<organism evidence="2 3">
    <name type="scientific">Apatococcus fuscideae</name>
    <dbReference type="NCBI Taxonomy" id="2026836"/>
    <lineage>
        <taxon>Eukaryota</taxon>
        <taxon>Viridiplantae</taxon>
        <taxon>Chlorophyta</taxon>
        <taxon>core chlorophytes</taxon>
        <taxon>Trebouxiophyceae</taxon>
        <taxon>Chlorellales</taxon>
        <taxon>Chlorellaceae</taxon>
        <taxon>Apatococcus</taxon>
    </lineage>
</organism>
<dbReference type="AlphaFoldDB" id="A0AAW1SP88"/>
<dbReference type="EMBL" id="JALJOV010001227">
    <property type="protein sequence ID" value="KAK9851686.1"/>
    <property type="molecule type" value="Genomic_DNA"/>
</dbReference>
<evidence type="ECO:0000313" key="2">
    <source>
        <dbReference type="EMBL" id="KAK9851686.1"/>
    </source>
</evidence>
<protein>
    <submittedName>
        <fullName evidence="2">Uncharacterized protein</fullName>
    </submittedName>
</protein>